<evidence type="ECO:0000256" key="1">
    <source>
        <dbReference type="ARBA" id="ARBA00007357"/>
    </source>
</evidence>
<dbReference type="GO" id="GO:0004222">
    <property type="term" value="F:metalloendopeptidase activity"/>
    <property type="evidence" value="ECO:0007669"/>
    <property type="project" value="InterPro"/>
</dbReference>
<dbReference type="Gene3D" id="1.10.1380.10">
    <property type="entry name" value="Neutral endopeptidase , domain2"/>
    <property type="match status" value="1"/>
</dbReference>
<keyword evidence="3" id="KW-0812">Transmembrane</keyword>
<feature type="compositionally biased region" description="Basic and acidic residues" evidence="2">
    <location>
        <begin position="1459"/>
        <end position="1481"/>
    </location>
</feature>
<dbReference type="Pfam" id="PF05649">
    <property type="entry name" value="Peptidase_M13_N"/>
    <property type="match status" value="1"/>
</dbReference>
<feature type="compositionally biased region" description="Polar residues" evidence="2">
    <location>
        <begin position="1643"/>
        <end position="1652"/>
    </location>
</feature>
<feature type="compositionally biased region" description="Basic and acidic residues" evidence="2">
    <location>
        <begin position="1653"/>
        <end position="1683"/>
    </location>
</feature>
<dbReference type="PANTHER" id="PTHR11733:SF241">
    <property type="entry name" value="GH26575P-RELATED"/>
    <property type="match status" value="1"/>
</dbReference>
<comment type="similarity">
    <text evidence="1">Belongs to the peptidase M13 family.</text>
</comment>
<feature type="compositionally biased region" description="Basic and acidic residues" evidence="2">
    <location>
        <begin position="601"/>
        <end position="641"/>
    </location>
</feature>
<feature type="compositionally biased region" description="Basic and acidic residues" evidence="2">
    <location>
        <begin position="1114"/>
        <end position="1125"/>
    </location>
</feature>
<feature type="compositionally biased region" description="Basic and acidic residues" evidence="2">
    <location>
        <begin position="578"/>
        <end position="594"/>
    </location>
</feature>
<feature type="compositionally biased region" description="Basic residues" evidence="2">
    <location>
        <begin position="1336"/>
        <end position="1366"/>
    </location>
</feature>
<keyword evidence="3" id="KW-1133">Transmembrane helix</keyword>
<accession>A0AAQ4E782</accession>
<dbReference type="InterPro" id="IPR024079">
    <property type="entry name" value="MetalloPept_cat_dom_sf"/>
</dbReference>
<feature type="compositionally biased region" description="Low complexity" evidence="2">
    <location>
        <begin position="1744"/>
        <end position="1757"/>
    </location>
</feature>
<feature type="compositionally biased region" description="Basic and acidic residues" evidence="2">
    <location>
        <begin position="1376"/>
        <end position="1387"/>
    </location>
</feature>
<feature type="compositionally biased region" description="Basic and acidic residues" evidence="2">
    <location>
        <begin position="1507"/>
        <end position="1518"/>
    </location>
</feature>
<feature type="region of interest" description="Disordered" evidence="2">
    <location>
        <begin position="134"/>
        <end position="156"/>
    </location>
</feature>
<feature type="compositionally biased region" description="Basic and acidic residues" evidence="2">
    <location>
        <begin position="356"/>
        <end position="370"/>
    </location>
</feature>
<feature type="compositionally biased region" description="Low complexity" evidence="2">
    <location>
        <begin position="1300"/>
        <end position="1311"/>
    </location>
</feature>
<feature type="compositionally biased region" description="Basic and acidic residues" evidence="2">
    <location>
        <begin position="322"/>
        <end position="332"/>
    </location>
</feature>
<feature type="compositionally biased region" description="Basic residues" evidence="2">
    <location>
        <begin position="1496"/>
        <end position="1506"/>
    </location>
</feature>
<feature type="compositionally biased region" description="Basic and acidic residues" evidence="2">
    <location>
        <begin position="1020"/>
        <end position="1043"/>
    </location>
</feature>
<feature type="compositionally biased region" description="Basic residues" evidence="2">
    <location>
        <begin position="1857"/>
        <end position="1905"/>
    </location>
</feature>
<feature type="compositionally biased region" description="Basic and acidic residues" evidence="2">
    <location>
        <begin position="1218"/>
        <end position="1229"/>
    </location>
</feature>
<feature type="compositionally biased region" description="Basic and acidic residues" evidence="2">
    <location>
        <begin position="651"/>
        <end position="689"/>
    </location>
</feature>
<feature type="region of interest" description="Disordered" evidence="2">
    <location>
        <begin position="189"/>
        <end position="837"/>
    </location>
</feature>
<dbReference type="InterPro" id="IPR000718">
    <property type="entry name" value="Peptidase_M13"/>
</dbReference>
<evidence type="ECO:0000256" key="3">
    <source>
        <dbReference type="SAM" id="Phobius"/>
    </source>
</evidence>
<feature type="compositionally biased region" description="Basic and acidic residues" evidence="2">
    <location>
        <begin position="223"/>
        <end position="236"/>
    </location>
</feature>
<sequence>MAPTAAKSPMKRSFQQPAGWLQREMGDAPYVAAPVQESPDGNESTAALLVSDVSRGDPGFSAPRDAPQGRKARGTANPPGMLATTSAGRPEVAQRSGKLVTHKREMNVYVEFRKPGATSGGGALVASEQATRTCNLPSTTGDPGPAKDGSVVGSEASLTVDTSIQHRKASLLETISTSVSAALGKFFRRGSEQPAPAPRSSNATQKGADRHTNMLPAELSEEIEMKATDVSGDAHTRHAQQPGGLSTSHISIEVVSVRRPAEARMPQARSSLKHKLEDKQRRRSPQSSKDSTSEEMVDEVPPLRKEATGKTPQPKQRKKGRKAPERPSRDQEQLVQPLPQEVETSPLADNSSGKKMLSEERASAEEHTDHSAASSPTDRRSASKGGAKKTSKARLGKRGSDVTEKTIAEGSEEELYKKRTPEKEGRDDRGKDAQTVGAFEPHTQSRRGSAGDKKRTRRDSDLKDAAQENAEMAVAQPGKESSRQWQHGKYEEGLRSPDEAGKSILRTDAKSKSHAIPFQRRLSTKTADERFAAALQRDEGAVSPKAPKKEGKDGHPGDTYDADVKAEASPGSPASKRQSLDEGRRSSKPGDREARKKKNKDRTSRRVSESTRSKRKRSTESKSEKSHEDHREAPDVKKEGEDAAMVPDGGLTKEDDAVAKKPPRVAEENTAAEVDKGKHGVSDGKDTSKKKGSRKSKTRPGSIKGGAEGLEPKRVKDRKAHEEQDVEDANEKLRTMGQEIKHPVTSGEVEAQAGDSKMGSPVPVKGAGVSTLIAGEIPPETGPTDTAEKHRQKVRGDEGGDRGSRRPSVKKRGDSRKSSVRGREKRKKKSKPDYIESVEVSMRCAETQTCLAAPVVDAGGASCRDFNFGMTLSPYTTGTLARKELKTAGAPLLHPSQLAVTSGEQSWTKPKEDLKEEVTPPPAPKESKSSPKKIGEDGPSPQTKRGKRKKGSKRGTSGAADKKADRSKAKSKSGRQSKSKKGKKRKRPSEKQDEESKAAKPEDDKDKELPEELGGGEDEKDIHEKKDKEPSPRDQEREGESAPKKQKRKKKSAKGKKEKRKQKLKEDKKKEADGGTTGEVMPFLFRWGPATIPIFPEYIRRPLSSNTMQLGLDEGERPSPREDAWSIKATVSTKDGTHGLPLSSSEFPPPDGEDKLPVPAVDGLENEPAADADGVPKKDVSEGSPKEPKRKKKSRSKDSKKKRGRSKGSKKKRSRPKSSSDRPEGDRASKKGKRGGRSEGSLKHPKRTSKTEELGPSNVPTSAGELHRPLNWSTMQIGSEGTHALPRSSAELPSPEEADGAQAGAADVAEGPAKEHVADVDGGPKSGVTSESPEKPKRKKKKSRSKDSKKKRGRSKDSKKKRSRSKRSSEPPEGDDGSKKDGRERGSKSSLKLPKSTSNAEEERPFSFQYSTPLRPLCWSTMQTGPHSVEPQSPRGDVSPTKAKVSRKHRTRALPSRSSDMHAANEAHEQDVSKGPEERLGTHVVDGAADDEAKKLTGKGKKKGARFRSEENSEDLLKPSKKKRSKSKGSKKKQRRSKGSKKKRTRSKGSKKKRTQSKGSKKKRSRSKASSRRRKGGRGSRKGKRKPSKHKRTADDGAQSPERKDRKLESSGKSRGSSKRSATKRKHDKKSRSTGDSLKGVSSPKSPSSAEEQLTRKKKSEEKASAKDVGGEEHRDFDFDISRRPVMTGSLTRQEPKQARESGLVTASAPGAESPQDEKRKRRKRHARRKKTSKRKLDRERPSKTASPASSASRRTAPPGPIDQADLDSRQERVPREEMVERKLSSDTRVPGRREFDFAIRQRPVTRGTLPRPELTRASEPEIVAAFERVQGAFVSPGTTGEEAARYASKSSSSERSKKKSPGKKHRERKSRKGHSRSTRSKSRHSRSKSGSRRSKSRRSRRSGKSTRSSSPSRRRKGRRSKSKRRGRKSHSRSKKSKSRESSRSKKHKKRRRHRRESGRRRKHGRRGGRRSKSPRKRSRSPKRRHRRKEKSDVYIAEAYSSARKRRGYWYLALTCLVIILMIVLCVFLLYYTLLLRSPPTGPVPPEPSTTAYTTGTGTSSERPPRTPWTSMTHPGTIGSTPATVSTPVPTPPPDTQVYHCSSDHCQREGRYISSLLKREKDPCDNFYQHVCSRWVERHVPDVPLHASLVSENTLVQDALLNKLVDIVLSAKHGDVQVAAKLYNACYDWSRSNDPSNKNLKTVFSQWTIGDWPRTAAVPEGAAAVWRFAAELVRDIGLTTIVTASVGVNPDSLDATLVELGQPVPLLRDAGSDNRDIRELFAGAVQEAMDFLGGTSTAFFVDKLFEARASLASLGRPSYSYSDDDHVNFVVRQFGQLGPGLREFLRVLLTNVRSRVNLYEKVVLRSAPYLLEELDGKLNQMAPLDVLNYMGFLVFVHVSPFLPINKVTRARLLFAETRMGYTAGANERNSLCSRLAEWVLPECFVKASQTLRQSTNQDVPAREWLSQLESVFLRHVADFIWMNDLNSLLVRYLLKRRATTQFGQLSGEQRQCAPRQRMNTEDPVLFFVNVSQHQQQRMLEGLVANSSVLRKRTAVSDLSGVATFLPGLQMIHVPAALFNVSVPTNSSVFVFHLARVAVRFYRALVQLLYENPYEREVPLGFTDESRWRQAALVECFGKDSRRVLPRLQGSYEAHLGRTFLDRTSALQLSLKAFDELYNVRRIWKLDLRLPDLPGTSAEQLFFTYFALDNCEYAHPDIHRELLPAEQRVNLPLRHTRRFAEAFHCRGQSPMTARDGDFCQVLRSDRRTRHAFKAIRSRSSDAVPAA</sequence>
<feature type="compositionally biased region" description="Low complexity" evidence="2">
    <location>
        <begin position="1388"/>
        <end position="1398"/>
    </location>
</feature>
<feature type="compositionally biased region" description="Basic and acidic residues" evidence="2">
    <location>
        <begin position="909"/>
        <end position="918"/>
    </location>
</feature>
<evidence type="ECO:0000256" key="2">
    <source>
        <dbReference type="SAM" id="MobiDB-lite"/>
    </source>
</evidence>
<evidence type="ECO:0000313" key="6">
    <source>
        <dbReference type="Proteomes" id="UP001321473"/>
    </source>
</evidence>
<feature type="compositionally biased region" description="Basic and acidic residues" evidence="2">
    <location>
        <begin position="1064"/>
        <end position="1073"/>
    </location>
</feature>
<comment type="caution">
    <text evidence="5">The sequence shown here is derived from an EMBL/GenBank/DDBJ whole genome shotgun (WGS) entry which is preliminary data.</text>
</comment>
<dbReference type="GO" id="GO:0005886">
    <property type="term" value="C:plasma membrane"/>
    <property type="evidence" value="ECO:0007669"/>
    <property type="project" value="TreeGrafter"/>
</dbReference>
<dbReference type="Gene3D" id="3.40.390.10">
    <property type="entry name" value="Collagenase (Catalytic Domain)"/>
    <property type="match status" value="2"/>
</dbReference>
<feature type="compositionally biased region" description="Basic residues" evidence="2">
    <location>
        <begin position="1720"/>
        <end position="1734"/>
    </location>
</feature>
<dbReference type="EMBL" id="JARKHS020021050">
    <property type="protein sequence ID" value="KAK8770502.1"/>
    <property type="molecule type" value="Genomic_DNA"/>
</dbReference>
<keyword evidence="3" id="KW-0472">Membrane</keyword>
<feature type="compositionally biased region" description="Polar residues" evidence="2">
    <location>
        <begin position="898"/>
        <end position="908"/>
    </location>
</feature>
<feature type="compositionally biased region" description="Basic residues" evidence="2">
    <location>
        <begin position="1519"/>
        <end position="1592"/>
    </location>
</feature>
<dbReference type="InterPro" id="IPR042089">
    <property type="entry name" value="Peptidase_M13_dom_2"/>
</dbReference>
<feature type="compositionally biased region" description="Basic residues" evidence="2">
    <location>
        <begin position="1913"/>
        <end position="1938"/>
    </location>
</feature>
<name>A0AAQ4E782_AMBAM</name>
<feature type="compositionally biased region" description="Low complexity" evidence="2">
    <location>
        <begin position="2049"/>
        <end position="2061"/>
    </location>
</feature>
<feature type="compositionally biased region" description="Basic residues" evidence="2">
    <location>
        <begin position="1945"/>
        <end position="1989"/>
    </location>
</feature>
<dbReference type="PROSITE" id="PS51885">
    <property type="entry name" value="NEPRILYSIN"/>
    <property type="match status" value="1"/>
</dbReference>
<evidence type="ECO:0000313" key="5">
    <source>
        <dbReference type="EMBL" id="KAK8770502.1"/>
    </source>
</evidence>
<feature type="compositionally biased region" description="Basic residues" evidence="2">
    <location>
        <begin position="386"/>
        <end position="397"/>
    </location>
</feature>
<feature type="domain" description="Peptidase M13 N-terminal" evidence="4">
    <location>
        <begin position="2123"/>
        <end position="2483"/>
    </location>
</feature>
<feature type="compositionally biased region" description="Basic and acidic residues" evidence="2">
    <location>
        <begin position="989"/>
        <end position="1010"/>
    </location>
</feature>
<protein>
    <recommendedName>
        <fullName evidence="4">Peptidase M13 N-terminal domain-containing protein</fullName>
    </recommendedName>
</protein>
<feature type="compositionally biased region" description="Basic and acidic residues" evidence="2">
    <location>
        <begin position="526"/>
        <end position="540"/>
    </location>
</feature>
<feature type="compositionally biased region" description="Basic and acidic residues" evidence="2">
    <location>
        <begin position="925"/>
        <end position="936"/>
    </location>
</feature>
<keyword evidence="6" id="KW-1185">Reference proteome</keyword>
<reference evidence="5 6" key="1">
    <citation type="journal article" date="2023" name="Arcadia Sci">
        <title>De novo assembly of a long-read Amblyomma americanum tick genome.</title>
        <authorList>
            <person name="Chou S."/>
            <person name="Poskanzer K.E."/>
            <person name="Rollins M."/>
            <person name="Thuy-Boun P.S."/>
        </authorList>
    </citation>
    <scope>NUCLEOTIDE SEQUENCE [LARGE SCALE GENOMIC DNA]</scope>
    <source>
        <strain evidence="5">F_SG_1</strain>
        <tissue evidence="5">Salivary glands</tissue>
    </source>
</reference>
<dbReference type="SUPFAM" id="SSF55486">
    <property type="entry name" value="Metalloproteases ('zincins'), catalytic domain"/>
    <property type="match status" value="2"/>
</dbReference>
<dbReference type="Proteomes" id="UP001321473">
    <property type="component" value="Unassembled WGS sequence"/>
</dbReference>
<feature type="compositionally biased region" description="Basic residues" evidence="2">
    <location>
        <begin position="944"/>
        <end position="953"/>
    </location>
</feature>
<feature type="region of interest" description="Disordered" evidence="2">
    <location>
        <begin position="1"/>
        <end position="22"/>
    </location>
</feature>
<proteinExistence type="inferred from homology"/>
<feature type="compositionally biased region" description="Basic and acidic residues" evidence="2">
    <location>
        <begin position="449"/>
        <end position="466"/>
    </location>
</feature>
<feature type="region of interest" description="Disordered" evidence="2">
    <location>
        <begin position="1109"/>
        <end position="1820"/>
    </location>
</feature>
<feature type="region of interest" description="Disordered" evidence="2">
    <location>
        <begin position="1833"/>
        <end position="1991"/>
    </location>
</feature>
<feature type="compositionally biased region" description="Basic residues" evidence="2">
    <location>
        <begin position="969"/>
        <end position="988"/>
    </location>
</feature>
<feature type="compositionally biased region" description="Basic residues" evidence="2">
    <location>
        <begin position="1616"/>
        <end position="1632"/>
    </location>
</feature>
<dbReference type="InterPro" id="IPR008753">
    <property type="entry name" value="Peptidase_M13_N"/>
</dbReference>
<feature type="compositionally biased region" description="Basic and acidic residues" evidence="2">
    <location>
        <begin position="786"/>
        <end position="804"/>
    </location>
</feature>
<feature type="transmembrane region" description="Helical" evidence="3">
    <location>
        <begin position="2009"/>
        <end position="2032"/>
    </location>
</feature>
<feature type="compositionally biased region" description="Basic residues" evidence="2">
    <location>
        <begin position="1188"/>
        <end position="1216"/>
    </location>
</feature>
<organism evidence="5 6">
    <name type="scientific">Amblyomma americanum</name>
    <name type="common">Lone star tick</name>
    <dbReference type="NCBI Taxonomy" id="6943"/>
    <lineage>
        <taxon>Eukaryota</taxon>
        <taxon>Metazoa</taxon>
        <taxon>Ecdysozoa</taxon>
        <taxon>Arthropoda</taxon>
        <taxon>Chelicerata</taxon>
        <taxon>Arachnida</taxon>
        <taxon>Acari</taxon>
        <taxon>Parasitiformes</taxon>
        <taxon>Ixodida</taxon>
        <taxon>Ixodoidea</taxon>
        <taxon>Ixodidae</taxon>
        <taxon>Amblyomminae</taxon>
        <taxon>Amblyomma</taxon>
    </lineage>
</organism>
<dbReference type="PANTHER" id="PTHR11733">
    <property type="entry name" value="ZINC METALLOPROTEASE FAMILY M13 NEPRILYSIN-RELATED"/>
    <property type="match status" value="1"/>
</dbReference>
<feature type="region of interest" description="Disordered" evidence="2">
    <location>
        <begin position="53"/>
        <end position="97"/>
    </location>
</feature>
<feature type="compositionally biased region" description="Basic and acidic residues" evidence="2">
    <location>
        <begin position="1767"/>
        <end position="1800"/>
    </location>
</feature>
<feature type="compositionally biased region" description="Basic and acidic residues" evidence="2">
    <location>
        <begin position="547"/>
        <end position="566"/>
    </location>
</feature>
<feature type="region of interest" description="Disordered" evidence="2">
    <location>
        <begin position="2039"/>
        <end position="2087"/>
    </location>
</feature>
<feature type="compositionally biased region" description="Basic and acidic residues" evidence="2">
    <location>
        <begin position="1601"/>
        <end position="1612"/>
    </location>
</feature>
<feature type="compositionally biased region" description="Basic and acidic residues" evidence="2">
    <location>
        <begin position="398"/>
        <end position="407"/>
    </location>
</feature>
<feature type="compositionally biased region" description="Basic and acidic residues" evidence="2">
    <location>
        <begin position="488"/>
        <end position="511"/>
    </location>
</feature>
<feature type="transmembrane region" description="Helical" evidence="3">
    <location>
        <begin position="2386"/>
        <end position="2404"/>
    </location>
</feature>
<evidence type="ECO:0000259" key="4">
    <source>
        <dbReference type="Pfam" id="PF05649"/>
    </source>
</evidence>
<gene>
    <name evidence="5" type="ORF">V5799_013034</name>
</gene>
<feature type="compositionally biased region" description="Basic and acidic residues" evidence="2">
    <location>
        <begin position="414"/>
        <end position="432"/>
    </location>
</feature>
<feature type="compositionally biased region" description="Basic residues" evidence="2">
    <location>
        <begin position="818"/>
        <end position="830"/>
    </location>
</feature>
<dbReference type="GO" id="GO:0016485">
    <property type="term" value="P:protein processing"/>
    <property type="evidence" value="ECO:0007669"/>
    <property type="project" value="TreeGrafter"/>
</dbReference>
<feature type="compositionally biased region" description="Basic and acidic residues" evidence="2">
    <location>
        <begin position="1174"/>
        <end position="1187"/>
    </location>
</feature>
<feature type="compositionally biased region" description="Basic residues" evidence="2">
    <location>
        <begin position="1044"/>
        <end position="1063"/>
    </location>
</feature>
<feature type="region of interest" description="Disordered" evidence="2">
    <location>
        <begin position="888"/>
        <end position="1082"/>
    </location>
</feature>
<feature type="compositionally biased region" description="Basic and acidic residues" evidence="2">
    <location>
        <begin position="710"/>
        <end position="742"/>
    </location>
</feature>